<reference evidence="3 4" key="1">
    <citation type="submission" date="2019-05" db="EMBL/GenBank/DDBJ databases">
        <title>Nakamurella sp. N5BH11, whole genome shotgun sequence.</title>
        <authorList>
            <person name="Tuo L."/>
        </authorList>
    </citation>
    <scope>NUCLEOTIDE SEQUENCE [LARGE SCALE GENOMIC DNA]</scope>
    <source>
        <strain evidence="3 4">N5BH11</strain>
    </source>
</reference>
<dbReference type="OrthoDB" id="525039at2"/>
<sequence length="261" mass="25913">MSLALGVALMTGVQLAEARTVTGSGDFSATAPAPRTPASGPAAPGAASPDASTSTAPTSSADAAPTSPSSAVPTPAAAIPAAPTSDSSSAAPSTQDPAPAPAPTTPSPTAAAPVPAGIPVGFALPRLDVQAPIDPVGQVDGELEVPEDIRRLGWWTGSAAAGGSAGTTVLDGHIDSPQGRGVFFHLQEVEPDDEVVLTVAGGATVTYKVTERRSYHKADGLPAEVFASTDQPKLVLITCGGRYDFAQASYDDNIVVIAVPA</sequence>
<gene>
    <name evidence="3" type="ORF">FDO65_01245</name>
</gene>
<dbReference type="InterPro" id="IPR042001">
    <property type="entry name" value="Sortase_F"/>
</dbReference>
<organism evidence="3 4">
    <name type="scientific">Nakamurella flava</name>
    <dbReference type="NCBI Taxonomy" id="2576308"/>
    <lineage>
        <taxon>Bacteria</taxon>
        <taxon>Bacillati</taxon>
        <taxon>Actinomycetota</taxon>
        <taxon>Actinomycetes</taxon>
        <taxon>Nakamurellales</taxon>
        <taxon>Nakamurellaceae</taxon>
        <taxon>Nakamurella</taxon>
    </lineage>
</organism>
<evidence type="ECO:0000313" key="4">
    <source>
        <dbReference type="Proteomes" id="UP000306985"/>
    </source>
</evidence>
<keyword evidence="1" id="KW-0378">Hydrolase</keyword>
<accession>A0A4U6QJU8</accession>
<dbReference type="Gene3D" id="2.40.260.10">
    <property type="entry name" value="Sortase"/>
    <property type="match status" value="1"/>
</dbReference>
<feature type="region of interest" description="Disordered" evidence="2">
    <location>
        <begin position="24"/>
        <end position="113"/>
    </location>
</feature>
<proteinExistence type="predicted"/>
<dbReference type="GO" id="GO:0016787">
    <property type="term" value="F:hydrolase activity"/>
    <property type="evidence" value="ECO:0007669"/>
    <property type="project" value="UniProtKB-KW"/>
</dbReference>
<comment type="caution">
    <text evidence="3">The sequence shown here is derived from an EMBL/GenBank/DDBJ whole genome shotgun (WGS) entry which is preliminary data.</text>
</comment>
<dbReference type="RefSeq" id="WP_137447676.1">
    <property type="nucleotide sequence ID" value="NZ_SZZH01000001.1"/>
</dbReference>
<dbReference type="EMBL" id="SZZH01000001">
    <property type="protein sequence ID" value="TKV60372.1"/>
    <property type="molecule type" value="Genomic_DNA"/>
</dbReference>
<dbReference type="AlphaFoldDB" id="A0A4U6QJU8"/>
<feature type="compositionally biased region" description="Low complexity" evidence="2">
    <location>
        <begin position="28"/>
        <end position="97"/>
    </location>
</feature>
<evidence type="ECO:0000256" key="1">
    <source>
        <dbReference type="ARBA" id="ARBA00022801"/>
    </source>
</evidence>
<evidence type="ECO:0000313" key="3">
    <source>
        <dbReference type="EMBL" id="TKV60372.1"/>
    </source>
</evidence>
<dbReference type="SUPFAM" id="SSF63817">
    <property type="entry name" value="Sortase"/>
    <property type="match status" value="1"/>
</dbReference>
<dbReference type="Proteomes" id="UP000306985">
    <property type="component" value="Unassembled WGS sequence"/>
</dbReference>
<dbReference type="InterPro" id="IPR023365">
    <property type="entry name" value="Sortase_dom-sf"/>
</dbReference>
<protein>
    <submittedName>
        <fullName evidence="3">Class F sortase</fullName>
    </submittedName>
</protein>
<dbReference type="Pfam" id="PF04203">
    <property type="entry name" value="Sortase"/>
    <property type="match status" value="1"/>
</dbReference>
<dbReference type="InterPro" id="IPR005754">
    <property type="entry name" value="Sortase"/>
</dbReference>
<dbReference type="CDD" id="cd05829">
    <property type="entry name" value="Sortase_F"/>
    <property type="match status" value="1"/>
</dbReference>
<evidence type="ECO:0000256" key="2">
    <source>
        <dbReference type="SAM" id="MobiDB-lite"/>
    </source>
</evidence>
<keyword evidence="4" id="KW-1185">Reference proteome</keyword>
<name>A0A4U6QJU8_9ACTN</name>